<feature type="region of interest" description="Disordered" evidence="1">
    <location>
        <begin position="149"/>
        <end position="181"/>
    </location>
</feature>
<comment type="caution">
    <text evidence="4">The sequence shown here is derived from an EMBL/GenBank/DDBJ whole genome shotgun (WGS) entry which is preliminary data.</text>
</comment>
<feature type="region of interest" description="Disordered" evidence="1">
    <location>
        <begin position="549"/>
        <end position="571"/>
    </location>
</feature>
<keyword evidence="5" id="KW-1185">Reference proteome</keyword>
<keyword evidence="2" id="KW-0812">Transmembrane</keyword>
<feature type="compositionally biased region" description="Basic and acidic residues" evidence="1">
    <location>
        <begin position="378"/>
        <end position="395"/>
    </location>
</feature>
<reference evidence="4" key="1">
    <citation type="journal article" date="2023" name="Mol. Phylogenet. Evol.">
        <title>Genome-scale phylogeny and comparative genomics of the fungal order Sordariales.</title>
        <authorList>
            <person name="Hensen N."/>
            <person name="Bonometti L."/>
            <person name="Westerberg I."/>
            <person name="Brannstrom I.O."/>
            <person name="Guillou S."/>
            <person name="Cros-Aarteil S."/>
            <person name="Calhoun S."/>
            <person name="Haridas S."/>
            <person name="Kuo A."/>
            <person name="Mondo S."/>
            <person name="Pangilinan J."/>
            <person name="Riley R."/>
            <person name="LaButti K."/>
            <person name="Andreopoulos B."/>
            <person name="Lipzen A."/>
            <person name="Chen C."/>
            <person name="Yan M."/>
            <person name="Daum C."/>
            <person name="Ng V."/>
            <person name="Clum A."/>
            <person name="Steindorff A."/>
            <person name="Ohm R.A."/>
            <person name="Martin F."/>
            <person name="Silar P."/>
            <person name="Natvig D.O."/>
            <person name="Lalanne C."/>
            <person name="Gautier V."/>
            <person name="Ament-Velasquez S.L."/>
            <person name="Kruys A."/>
            <person name="Hutchinson M.I."/>
            <person name="Powell A.J."/>
            <person name="Barry K."/>
            <person name="Miller A.N."/>
            <person name="Grigoriev I.V."/>
            <person name="Debuchy R."/>
            <person name="Gladieux P."/>
            <person name="Hiltunen Thoren M."/>
            <person name="Johannesson H."/>
        </authorList>
    </citation>
    <scope>NUCLEOTIDE SEQUENCE</scope>
    <source>
        <strain evidence="4">CBS 314.62</strain>
    </source>
</reference>
<evidence type="ECO:0000256" key="1">
    <source>
        <dbReference type="SAM" id="MobiDB-lite"/>
    </source>
</evidence>
<keyword evidence="3" id="KW-0732">Signal</keyword>
<dbReference type="AlphaFoldDB" id="A0AAE0X1B3"/>
<evidence type="ECO:0000256" key="2">
    <source>
        <dbReference type="SAM" id="Phobius"/>
    </source>
</evidence>
<name>A0AAE0X1B3_9PEZI</name>
<evidence type="ECO:0000313" key="4">
    <source>
        <dbReference type="EMBL" id="KAK3682454.1"/>
    </source>
</evidence>
<organism evidence="4 5">
    <name type="scientific">Podospora appendiculata</name>
    <dbReference type="NCBI Taxonomy" id="314037"/>
    <lineage>
        <taxon>Eukaryota</taxon>
        <taxon>Fungi</taxon>
        <taxon>Dikarya</taxon>
        <taxon>Ascomycota</taxon>
        <taxon>Pezizomycotina</taxon>
        <taxon>Sordariomycetes</taxon>
        <taxon>Sordariomycetidae</taxon>
        <taxon>Sordariales</taxon>
        <taxon>Podosporaceae</taxon>
        <taxon>Podospora</taxon>
    </lineage>
</organism>
<feature type="compositionally biased region" description="Low complexity" evidence="1">
    <location>
        <begin position="401"/>
        <end position="412"/>
    </location>
</feature>
<feature type="compositionally biased region" description="Low complexity" evidence="1">
    <location>
        <begin position="278"/>
        <end position="288"/>
    </location>
</feature>
<evidence type="ECO:0000256" key="3">
    <source>
        <dbReference type="SAM" id="SignalP"/>
    </source>
</evidence>
<dbReference type="EMBL" id="JAULSO010000005">
    <property type="protein sequence ID" value="KAK3682454.1"/>
    <property type="molecule type" value="Genomic_DNA"/>
</dbReference>
<reference evidence="4" key="2">
    <citation type="submission" date="2023-06" db="EMBL/GenBank/DDBJ databases">
        <authorList>
            <consortium name="Lawrence Berkeley National Laboratory"/>
            <person name="Haridas S."/>
            <person name="Hensen N."/>
            <person name="Bonometti L."/>
            <person name="Westerberg I."/>
            <person name="Brannstrom I.O."/>
            <person name="Guillou S."/>
            <person name="Cros-Aarteil S."/>
            <person name="Calhoun S."/>
            <person name="Kuo A."/>
            <person name="Mondo S."/>
            <person name="Pangilinan J."/>
            <person name="Riley R."/>
            <person name="Labutti K."/>
            <person name="Andreopoulos B."/>
            <person name="Lipzen A."/>
            <person name="Chen C."/>
            <person name="Yanf M."/>
            <person name="Daum C."/>
            <person name="Ng V."/>
            <person name="Clum A."/>
            <person name="Steindorff A."/>
            <person name="Ohm R."/>
            <person name="Martin F."/>
            <person name="Silar P."/>
            <person name="Natvig D."/>
            <person name="Lalanne C."/>
            <person name="Gautier V."/>
            <person name="Ament-Velasquez S.L."/>
            <person name="Kruys A."/>
            <person name="Hutchinson M.I."/>
            <person name="Powell A.J."/>
            <person name="Barry K."/>
            <person name="Miller A.N."/>
            <person name="Grigoriev I.V."/>
            <person name="Debuchy R."/>
            <person name="Gladieux P."/>
            <person name="Thoren M.H."/>
            <person name="Johannesson H."/>
        </authorList>
    </citation>
    <scope>NUCLEOTIDE SEQUENCE</scope>
    <source>
        <strain evidence="4">CBS 314.62</strain>
    </source>
</reference>
<feature type="transmembrane region" description="Helical" evidence="2">
    <location>
        <begin position="77"/>
        <end position="98"/>
    </location>
</feature>
<feature type="compositionally biased region" description="Polar residues" evidence="1">
    <location>
        <begin position="149"/>
        <end position="166"/>
    </location>
</feature>
<feature type="region of interest" description="Disordered" evidence="1">
    <location>
        <begin position="228"/>
        <end position="462"/>
    </location>
</feature>
<keyword evidence="2" id="KW-1133">Transmembrane helix</keyword>
<accession>A0AAE0X1B3</accession>
<feature type="signal peptide" evidence="3">
    <location>
        <begin position="1"/>
        <end position="28"/>
    </location>
</feature>
<protein>
    <submittedName>
        <fullName evidence="4">Uncharacterized protein</fullName>
    </submittedName>
</protein>
<sequence>MPSGSRLYNVAAAIILFLSASWLPFCLALPSDPDVWKNDHGDNNPLNIDWYPAPSPEDGPPLSRDAIRDPKYLPAQIGAIVGSYALSLVLVALLLLALSKARREHLRIAALPEEERNLLAFNPFPEPFLLQSEEDYKNAAQQFQALPQSPYKNFSHPTPLSPTKSARSGGPLSPAKSQHSVYTIPSPTSTILAAGIDLSVDQSVVGRDRSMAQSQLEDMYKYVMEQEQAKAEGREYQPTLPSPSIRSTAPGTPVTPGMKREKNKPTNLNLSRDEKAQSRSSSILSFLKSPRKSKGPQGLSISSPILTPMTGTFPRPEEQEMNPMSPRLYAPHPPPPPIPSDVLPFRRAVSNKIPTPEMSPISTQSIAERIDVAIGRPPTRDRKATRRETRDDKSSSHTRNASAATSGSASDAEPVSAVSERSTSNLVGLPTSPKPGVNRFPSLDSLPASPKPGQSFSRERPNLSAITAIRPGGALPLRAYEPSLASPTSATANQSTKQTVFTRAAPMSPGLPTGMRTPWTGAPVPYTPYQPFSPVVPITPSLVTKADRKRMRKFEPKSPTVEMVQAEEDIW</sequence>
<gene>
    <name evidence="4" type="ORF">B0T22DRAFT_471149</name>
</gene>
<dbReference type="Proteomes" id="UP001270362">
    <property type="component" value="Unassembled WGS sequence"/>
</dbReference>
<keyword evidence="2" id="KW-0472">Membrane</keyword>
<feature type="chain" id="PRO_5042027089" evidence="3">
    <location>
        <begin position="29"/>
        <end position="571"/>
    </location>
</feature>
<proteinExistence type="predicted"/>
<evidence type="ECO:0000313" key="5">
    <source>
        <dbReference type="Proteomes" id="UP001270362"/>
    </source>
</evidence>